<keyword evidence="5" id="KW-1185">Reference proteome</keyword>
<feature type="compositionally biased region" description="Low complexity" evidence="2">
    <location>
        <begin position="110"/>
        <end position="124"/>
    </location>
</feature>
<dbReference type="PROSITE" id="PS00028">
    <property type="entry name" value="ZINC_FINGER_C2H2_1"/>
    <property type="match status" value="1"/>
</dbReference>
<feature type="region of interest" description="Disordered" evidence="2">
    <location>
        <begin position="94"/>
        <end position="223"/>
    </location>
</feature>
<evidence type="ECO:0000256" key="2">
    <source>
        <dbReference type="SAM" id="MobiDB-lite"/>
    </source>
</evidence>
<feature type="compositionally biased region" description="Basic residues" evidence="2">
    <location>
        <begin position="204"/>
        <end position="219"/>
    </location>
</feature>
<dbReference type="SUPFAM" id="SSF57667">
    <property type="entry name" value="beta-beta-alpha zinc fingers"/>
    <property type="match status" value="1"/>
</dbReference>
<evidence type="ECO:0000259" key="3">
    <source>
        <dbReference type="PROSITE" id="PS50157"/>
    </source>
</evidence>
<keyword evidence="1" id="KW-0479">Metal-binding</keyword>
<reference evidence="4" key="1">
    <citation type="journal article" date="2019" name="Environ. Microbiol.">
        <title>Fungal ecological strategies reflected in gene transcription - a case study of two litter decomposers.</title>
        <authorList>
            <person name="Barbi F."/>
            <person name="Kohler A."/>
            <person name="Barry K."/>
            <person name="Baskaran P."/>
            <person name="Daum C."/>
            <person name="Fauchery L."/>
            <person name="Ihrmark K."/>
            <person name="Kuo A."/>
            <person name="LaButti K."/>
            <person name="Lipzen A."/>
            <person name="Morin E."/>
            <person name="Grigoriev I.V."/>
            <person name="Henrissat B."/>
            <person name="Lindahl B."/>
            <person name="Martin F."/>
        </authorList>
    </citation>
    <scope>NUCLEOTIDE SEQUENCE</scope>
    <source>
        <strain evidence="4">JB14</strain>
    </source>
</reference>
<feature type="domain" description="C2H2-type" evidence="3">
    <location>
        <begin position="224"/>
        <end position="255"/>
    </location>
</feature>
<evidence type="ECO:0000256" key="1">
    <source>
        <dbReference type="PROSITE-ProRule" id="PRU00042"/>
    </source>
</evidence>
<organism evidence="4 5">
    <name type="scientific">Gymnopus androsaceus JB14</name>
    <dbReference type="NCBI Taxonomy" id="1447944"/>
    <lineage>
        <taxon>Eukaryota</taxon>
        <taxon>Fungi</taxon>
        <taxon>Dikarya</taxon>
        <taxon>Basidiomycota</taxon>
        <taxon>Agaricomycotina</taxon>
        <taxon>Agaricomycetes</taxon>
        <taxon>Agaricomycetidae</taxon>
        <taxon>Agaricales</taxon>
        <taxon>Marasmiineae</taxon>
        <taxon>Omphalotaceae</taxon>
        <taxon>Gymnopus</taxon>
    </lineage>
</organism>
<protein>
    <recommendedName>
        <fullName evidence="3">C2H2-type domain-containing protein</fullName>
    </recommendedName>
</protein>
<dbReference type="Proteomes" id="UP000799118">
    <property type="component" value="Unassembled WGS sequence"/>
</dbReference>
<keyword evidence="1" id="KW-0862">Zinc</keyword>
<dbReference type="OrthoDB" id="8922241at2759"/>
<dbReference type="Pfam" id="PF00096">
    <property type="entry name" value="zf-C2H2"/>
    <property type="match status" value="1"/>
</dbReference>
<evidence type="ECO:0000313" key="5">
    <source>
        <dbReference type="Proteomes" id="UP000799118"/>
    </source>
</evidence>
<feature type="domain" description="C2H2-type" evidence="3">
    <location>
        <begin position="257"/>
        <end position="286"/>
    </location>
</feature>
<feature type="compositionally biased region" description="Polar residues" evidence="2">
    <location>
        <begin position="135"/>
        <end position="146"/>
    </location>
</feature>
<accession>A0A6A4IFI1</accession>
<dbReference type="AlphaFoldDB" id="A0A6A4IFI1"/>
<dbReference type="GO" id="GO:0008270">
    <property type="term" value="F:zinc ion binding"/>
    <property type="evidence" value="ECO:0007669"/>
    <property type="project" value="UniProtKB-KW"/>
</dbReference>
<gene>
    <name evidence="4" type="ORF">BT96DRAFT_1100026</name>
</gene>
<dbReference type="InterPro" id="IPR013087">
    <property type="entry name" value="Znf_C2H2_type"/>
</dbReference>
<name>A0A6A4IFI1_9AGAR</name>
<dbReference type="SMART" id="SM00355">
    <property type="entry name" value="ZnF_C2H2"/>
    <property type="match status" value="2"/>
</dbReference>
<proteinExistence type="predicted"/>
<sequence length="302" mass="33867">MPMPLPASHLSFFQSTETEKESLGSILPSNSKARFITEEPEGCKYELFLPSPLPLEIRDHQITLKGLLLVPVNFAVPSVSSGTAGLPSLSSFQPEFPETSSFDGPRNCTVSSSSSSSSDVSSSSPPCPPRVREASSPTVDTPYSSSPKRKRDLDIRGKNLRPVASYHREAKSRVTYTESEYVDSDDEGSTYEGYADSEEEISDRRKRPRRQSKRNARKNRSGEFKCHIPGCDKTFSRIHDAKRHIKSKAHAPEGGEYLCKFCDRSFNRKDSRNRHERDACNGADKKKTEEKGKFSEFRHPLI</sequence>
<feature type="compositionally biased region" description="Acidic residues" evidence="2">
    <location>
        <begin position="180"/>
        <end position="201"/>
    </location>
</feature>
<dbReference type="InterPro" id="IPR036236">
    <property type="entry name" value="Znf_C2H2_sf"/>
</dbReference>
<dbReference type="Gene3D" id="3.30.160.60">
    <property type="entry name" value="Classic Zinc Finger"/>
    <property type="match status" value="1"/>
</dbReference>
<feature type="region of interest" description="Disordered" evidence="2">
    <location>
        <begin position="269"/>
        <end position="302"/>
    </location>
</feature>
<dbReference type="PROSITE" id="PS50157">
    <property type="entry name" value="ZINC_FINGER_C2H2_2"/>
    <property type="match status" value="2"/>
</dbReference>
<dbReference type="EMBL" id="ML769390">
    <property type="protein sequence ID" value="KAE9408750.1"/>
    <property type="molecule type" value="Genomic_DNA"/>
</dbReference>
<evidence type="ECO:0000313" key="4">
    <source>
        <dbReference type="EMBL" id="KAE9408750.1"/>
    </source>
</evidence>
<keyword evidence="1" id="KW-0863">Zinc-finger</keyword>